<evidence type="ECO:0000313" key="2">
    <source>
        <dbReference type="Proteomes" id="UP001285441"/>
    </source>
</evidence>
<accession>A0AAE0NAB2</accession>
<keyword evidence="2" id="KW-1185">Reference proteome</keyword>
<dbReference type="EMBL" id="JAULSW010000007">
    <property type="protein sequence ID" value="KAK3375254.1"/>
    <property type="molecule type" value="Genomic_DNA"/>
</dbReference>
<reference evidence="1" key="2">
    <citation type="submission" date="2023-06" db="EMBL/GenBank/DDBJ databases">
        <authorList>
            <consortium name="Lawrence Berkeley National Laboratory"/>
            <person name="Haridas S."/>
            <person name="Hensen N."/>
            <person name="Bonometti L."/>
            <person name="Westerberg I."/>
            <person name="Brannstrom I.O."/>
            <person name="Guillou S."/>
            <person name="Cros-Aarteil S."/>
            <person name="Calhoun S."/>
            <person name="Kuo A."/>
            <person name="Mondo S."/>
            <person name="Pangilinan J."/>
            <person name="Riley R."/>
            <person name="LaButti K."/>
            <person name="Andreopoulos B."/>
            <person name="Lipzen A."/>
            <person name="Chen C."/>
            <person name="Yanf M."/>
            <person name="Daum C."/>
            <person name="Ng V."/>
            <person name="Clum A."/>
            <person name="Steindorff A."/>
            <person name="Ohm R."/>
            <person name="Martin F."/>
            <person name="Silar P."/>
            <person name="Natvig D."/>
            <person name="Lalanne C."/>
            <person name="Gautier V."/>
            <person name="Ament-velasquez S.L."/>
            <person name="Kruys A."/>
            <person name="Hutchinson M.I."/>
            <person name="Powell A.J."/>
            <person name="Barry K."/>
            <person name="Miller A.N."/>
            <person name="Grigoriev I.V."/>
            <person name="Debuchy R."/>
            <person name="Gladieux P."/>
            <person name="Thoren M.H."/>
            <person name="Johannesson H."/>
        </authorList>
    </citation>
    <scope>NUCLEOTIDE SEQUENCE</scope>
    <source>
        <strain evidence="1">CBS 232.78</strain>
    </source>
</reference>
<dbReference type="Gene3D" id="2.60.120.620">
    <property type="entry name" value="q2cbj1_9rhob like domain"/>
    <property type="match status" value="1"/>
</dbReference>
<organism evidence="1 2">
    <name type="scientific">Podospora didyma</name>
    <dbReference type="NCBI Taxonomy" id="330526"/>
    <lineage>
        <taxon>Eukaryota</taxon>
        <taxon>Fungi</taxon>
        <taxon>Dikarya</taxon>
        <taxon>Ascomycota</taxon>
        <taxon>Pezizomycotina</taxon>
        <taxon>Sordariomycetes</taxon>
        <taxon>Sordariomycetidae</taxon>
        <taxon>Sordariales</taxon>
        <taxon>Podosporaceae</taxon>
        <taxon>Podospora</taxon>
    </lineage>
</organism>
<evidence type="ECO:0000313" key="1">
    <source>
        <dbReference type="EMBL" id="KAK3375254.1"/>
    </source>
</evidence>
<name>A0AAE0NAB2_9PEZI</name>
<gene>
    <name evidence="1" type="ORF">B0H63DRAFT_453048</name>
</gene>
<protein>
    <recommendedName>
        <fullName evidence="3">Phytanoyl-CoA dioxygenase</fullName>
    </recommendedName>
</protein>
<proteinExistence type="predicted"/>
<dbReference type="SUPFAM" id="SSF51197">
    <property type="entry name" value="Clavaminate synthase-like"/>
    <property type="match status" value="1"/>
</dbReference>
<reference evidence="1" key="1">
    <citation type="journal article" date="2023" name="Mol. Phylogenet. Evol.">
        <title>Genome-scale phylogeny and comparative genomics of the fungal order Sordariales.</title>
        <authorList>
            <person name="Hensen N."/>
            <person name="Bonometti L."/>
            <person name="Westerberg I."/>
            <person name="Brannstrom I.O."/>
            <person name="Guillou S."/>
            <person name="Cros-Aarteil S."/>
            <person name="Calhoun S."/>
            <person name="Haridas S."/>
            <person name="Kuo A."/>
            <person name="Mondo S."/>
            <person name="Pangilinan J."/>
            <person name="Riley R."/>
            <person name="LaButti K."/>
            <person name="Andreopoulos B."/>
            <person name="Lipzen A."/>
            <person name="Chen C."/>
            <person name="Yan M."/>
            <person name="Daum C."/>
            <person name="Ng V."/>
            <person name="Clum A."/>
            <person name="Steindorff A."/>
            <person name="Ohm R.A."/>
            <person name="Martin F."/>
            <person name="Silar P."/>
            <person name="Natvig D.O."/>
            <person name="Lalanne C."/>
            <person name="Gautier V."/>
            <person name="Ament-Velasquez S.L."/>
            <person name="Kruys A."/>
            <person name="Hutchinson M.I."/>
            <person name="Powell A.J."/>
            <person name="Barry K."/>
            <person name="Miller A.N."/>
            <person name="Grigoriev I.V."/>
            <person name="Debuchy R."/>
            <person name="Gladieux P."/>
            <person name="Hiltunen Thoren M."/>
            <person name="Johannesson H."/>
        </authorList>
    </citation>
    <scope>NUCLEOTIDE SEQUENCE</scope>
    <source>
        <strain evidence="1">CBS 232.78</strain>
    </source>
</reference>
<sequence length="319" mass="35730">MSPPYVLTFEEREHFLAHGWIKITNAFTKDQAKTATKDVWTRLGMSETDKSTWEQWRVHMPNHVEFDAAEFAPRAWAAITELCGGEERLAPAARLWRDSFIVSLGTPEGEGKPVTPQQLDNFHVDGDTFVHYLDSPEQGLLVIPLFSDIEADAGGTVICPEAIPVLAKHLHDHPEGVSPRMTPRGGPDFAQEQNLDWFNAVGRGCSHFVEATGQVGDIYLLHPLMLHSASTNAKRNVRIITNPPVALSKPFCFDREDGDYSPVEQVTLRALGKTRLPGWKITAPREGVVPERVRIQERMKKEELQRLEELRAKGGVAEN</sequence>
<comment type="caution">
    <text evidence="1">The sequence shown here is derived from an EMBL/GenBank/DDBJ whole genome shotgun (WGS) entry which is preliminary data.</text>
</comment>
<dbReference type="AlphaFoldDB" id="A0AAE0NAB2"/>
<dbReference type="Proteomes" id="UP001285441">
    <property type="component" value="Unassembled WGS sequence"/>
</dbReference>
<evidence type="ECO:0008006" key="3">
    <source>
        <dbReference type="Google" id="ProtNLM"/>
    </source>
</evidence>